<dbReference type="AlphaFoldDB" id="A0AAW8JCH6"/>
<dbReference type="Gene3D" id="3.30.530.20">
    <property type="match status" value="1"/>
</dbReference>
<gene>
    <name evidence="1" type="ORF">RFH47_06605</name>
</gene>
<dbReference type="InterPro" id="IPR019587">
    <property type="entry name" value="Polyketide_cyclase/dehydratase"/>
</dbReference>
<dbReference type="Pfam" id="PF10604">
    <property type="entry name" value="Polyketide_cyc2"/>
    <property type="match status" value="1"/>
</dbReference>
<reference evidence="1" key="1">
    <citation type="submission" date="2023-08" db="EMBL/GenBank/DDBJ databases">
        <title>Emergence of clinically-relevant ST2 carbapenem-resistant Acinetobacter baumannii strains in hospital sewages in Zhejiang, East of China.</title>
        <authorList>
            <person name="Kaichao C."/>
            <person name="Zhang R."/>
        </authorList>
    </citation>
    <scope>NUCLEOTIDE SEQUENCE</scope>
    <source>
        <strain evidence="1">M-RB-37</strain>
    </source>
</reference>
<dbReference type="SUPFAM" id="SSF55961">
    <property type="entry name" value="Bet v1-like"/>
    <property type="match status" value="1"/>
</dbReference>
<comment type="caution">
    <text evidence="1">The sequence shown here is derived from an EMBL/GenBank/DDBJ whole genome shotgun (WGS) entry which is preliminary data.</text>
</comment>
<dbReference type="CDD" id="cd07821">
    <property type="entry name" value="PYR_PYL_RCAR_like"/>
    <property type="match status" value="1"/>
</dbReference>
<name>A0AAW8JCH6_9GAMM</name>
<protein>
    <submittedName>
        <fullName evidence="1">SRPBCC family protein</fullName>
    </submittedName>
</protein>
<dbReference type="InterPro" id="IPR023393">
    <property type="entry name" value="START-like_dom_sf"/>
</dbReference>
<dbReference type="Proteomes" id="UP001243844">
    <property type="component" value="Unassembled WGS sequence"/>
</dbReference>
<dbReference type="EMBL" id="JAVIDL010000009">
    <property type="protein sequence ID" value="MDQ8935394.1"/>
    <property type="molecule type" value="Genomic_DNA"/>
</dbReference>
<accession>A0AAW8JCH6</accession>
<proteinExistence type="predicted"/>
<dbReference type="RefSeq" id="WP_308974467.1">
    <property type="nucleotide sequence ID" value="NZ_JAVIDL010000009.1"/>
</dbReference>
<evidence type="ECO:0000313" key="2">
    <source>
        <dbReference type="Proteomes" id="UP001243844"/>
    </source>
</evidence>
<evidence type="ECO:0000313" key="1">
    <source>
        <dbReference type="EMBL" id="MDQ8935394.1"/>
    </source>
</evidence>
<organism evidence="1 2">
    <name type="scientific">Acinetobacter rudis</name>
    <dbReference type="NCBI Taxonomy" id="632955"/>
    <lineage>
        <taxon>Bacteria</taxon>
        <taxon>Pseudomonadati</taxon>
        <taxon>Pseudomonadota</taxon>
        <taxon>Gammaproteobacteria</taxon>
        <taxon>Moraxellales</taxon>
        <taxon>Moraxellaceae</taxon>
        <taxon>Acinetobacter</taxon>
    </lineage>
</organism>
<sequence>MSETHYPNIVIEKKFPAPVEQVFALLSKHATYNQAFAPIQVERIQDSADQSNPDGLGSIRRMGFGPVKPLKEQISLVEPNVCIEYKIIQNPLVKYHLGRIDFQSLEDGATLVTYRIDLQLRVPMLTKFVLAQLHQSIQRGLSKLSRSFV</sequence>